<dbReference type="EMBL" id="FJ493497">
    <property type="protein sequence ID" value="ACK36917.1"/>
    <property type="molecule type" value="Genomic_DNA"/>
</dbReference>
<dbReference type="GeneID" id="7441138"/>
<dbReference type="AlphaFoldDB" id="C0JWJ7"/>
<reference evidence="1" key="1">
    <citation type="journal article" date="2006" name="BMC Biol.">
        <title>The complete chloroplast DNA sequence of the green alga Oltmannsiellopsis viridis reveals a distinctive quadripartite architecture in the chloroplast genome of early diverging ulvophytes.</title>
        <authorList>
            <person name="Pombert J.F."/>
            <person name="Lemieux C."/>
            <person name="Turmel M."/>
        </authorList>
    </citation>
    <scope>NUCLEOTIDE SEQUENCE</scope>
</reference>
<reference evidence="1" key="2">
    <citation type="journal article" date="2009" name="Mol. Biol. Evol.">
        <title>The chloroplast genomes of the green algae Pyramimonas, Monomastix, and Pycnococcus shed new light on the evolutionary history of prasinophytes and the origin of the secondary chloroplasts of euglenids.</title>
        <authorList>
            <person name="Turmel M."/>
            <person name="Gagnon M.C."/>
            <person name="O'Kelly C.J."/>
            <person name="Otis C."/>
            <person name="Lemieux C."/>
        </authorList>
    </citation>
    <scope>NUCLEOTIDE SEQUENCE</scope>
</reference>
<proteinExistence type="predicted"/>
<dbReference type="RefSeq" id="YP_002601002.1">
    <property type="nucleotide sequence ID" value="NC_012101.1"/>
</dbReference>
<evidence type="ECO:0000313" key="1">
    <source>
        <dbReference type="EMBL" id="ACK36917.1"/>
    </source>
</evidence>
<geneLocation type="chloroplast" evidence="1"/>
<organism evidence="1">
    <name type="scientific">Monomastix sp. (strain OKE-1)</name>
    <dbReference type="NCBI Taxonomy" id="141716"/>
    <lineage>
        <taxon>Eukaryota</taxon>
        <taxon>Viridiplantae</taxon>
        <taxon>Chlorophyta</taxon>
        <taxon>Mamiellophyceae</taxon>
        <taxon>Monomastigales</taxon>
        <taxon>Monomastigaceae</taxon>
        <taxon>Monomastix</taxon>
    </lineage>
</organism>
<gene>
    <name evidence="1" type="primary">orf122</name>
</gene>
<name>C0JWJ7_MONSK</name>
<sequence>MWSFQVRYQEGGGSPSFRRILLDTVKRFCAYFSNLRTGGLKDQRTRGLKGVSFIYELKGQSAHPLEDRRSPPIRGEVFPLRGKGVSFIYELKGPEFFPRDPPPKGGGSRGKDRLVGIFGFQL</sequence>
<protein>
    <submittedName>
        <fullName evidence="1">Uncharacterized protein orf122</fullName>
    </submittedName>
</protein>
<keyword evidence="1" id="KW-0934">Plastid</keyword>
<accession>C0JWJ7</accession>
<keyword evidence="1" id="KW-0150">Chloroplast</keyword>